<gene>
    <name evidence="1" type="primary">BnaC03g36230D</name>
    <name evidence="1" type="ORF">GSBRNA2T00125095001</name>
</gene>
<proteinExistence type="predicted"/>
<dbReference type="AlphaFoldDB" id="A0A078F0E3"/>
<dbReference type="Gramene" id="CDY07900">
    <property type="protein sequence ID" value="CDY07900"/>
    <property type="gene ID" value="GSBRNA2T00125095001"/>
</dbReference>
<sequence>MTNSCYSSTPTLICESGKLGVSKRFQQGDPTTMSMPPSVSEKEHVHTFFEAKVMFSSLQFHQSVLWDMIEGFTEEIKLAGGIGCFEKRMSLFSSSFIGRPFFNATSGRHFYFHQETLASNRLCGFETASSSTSFSDLDVQKIESVTLSELNAYVVNPIPQETEFLCKTKGLRVASPRCSSEQQPMRVWSKC</sequence>
<protein>
    <submittedName>
        <fullName evidence="1">BnaC03g36230D protein</fullName>
    </submittedName>
</protein>
<reference evidence="1 2" key="1">
    <citation type="journal article" date="2014" name="Science">
        <title>Plant genetics. Early allopolyploid evolution in the post-Neolithic Brassica napus oilseed genome.</title>
        <authorList>
            <person name="Chalhoub B."/>
            <person name="Denoeud F."/>
            <person name="Liu S."/>
            <person name="Parkin I.A."/>
            <person name="Tang H."/>
            <person name="Wang X."/>
            <person name="Chiquet J."/>
            <person name="Belcram H."/>
            <person name="Tong C."/>
            <person name="Samans B."/>
            <person name="Correa M."/>
            <person name="Da Silva C."/>
            <person name="Just J."/>
            <person name="Falentin C."/>
            <person name="Koh C.S."/>
            <person name="Le Clainche I."/>
            <person name="Bernard M."/>
            <person name="Bento P."/>
            <person name="Noel B."/>
            <person name="Labadie K."/>
            <person name="Alberti A."/>
            <person name="Charles M."/>
            <person name="Arnaud D."/>
            <person name="Guo H."/>
            <person name="Daviaud C."/>
            <person name="Alamery S."/>
            <person name="Jabbari K."/>
            <person name="Zhao M."/>
            <person name="Edger P.P."/>
            <person name="Chelaifa H."/>
            <person name="Tack D."/>
            <person name="Lassalle G."/>
            <person name="Mestiri I."/>
            <person name="Schnel N."/>
            <person name="Le Paslier M.C."/>
            <person name="Fan G."/>
            <person name="Renault V."/>
            <person name="Bayer P.E."/>
            <person name="Golicz A.A."/>
            <person name="Manoli S."/>
            <person name="Lee T.H."/>
            <person name="Thi V.H."/>
            <person name="Chalabi S."/>
            <person name="Hu Q."/>
            <person name="Fan C."/>
            <person name="Tollenaere R."/>
            <person name="Lu Y."/>
            <person name="Battail C."/>
            <person name="Shen J."/>
            <person name="Sidebottom C.H."/>
            <person name="Wang X."/>
            <person name="Canaguier A."/>
            <person name="Chauveau A."/>
            <person name="Berard A."/>
            <person name="Deniot G."/>
            <person name="Guan M."/>
            <person name="Liu Z."/>
            <person name="Sun F."/>
            <person name="Lim Y.P."/>
            <person name="Lyons E."/>
            <person name="Town C.D."/>
            <person name="Bancroft I."/>
            <person name="Wang X."/>
            <person name="Meng J."/>
            <person name="Ma J."/>
            <person name="Pires J.C."/>
            <person name="King G.J."/>
            <person name="Brunel D."/>
            <person name="Delourme R."/>
            <person name="Renard M."/>
            <person name="Aury J.M."/>
            <person name="Adams K.L."/>
            <person name="Batley J."/>
            <person name="Snowdon R.J."/>
            <person name="Tost J."/>
            <person name="Edwards D."/>
            <person name="Zhou Y."/>
            <person name="Hua W."/>
            <person name="Sharpe A.G."/>
            <person name="Paterson A.H."/>
            <person name="Guan C."/>
            <person name="Wincker P."/>
        </authorList>
    </citation>
    <scope>NUCLEOTIDE SEQUENCE [LARGE SCALE GENOMIC DNA]</scope>
    <source>
        <strain evidence="2">cv. Darmor-bzh</strain>
    </source>
</reference>
<dbReference type="Proteomes" id="UP000028999">
    <property type="component" value="Unassembled WGS sequence"/>
</dbReference>
<name>A0A078F0E3_BRANA</name>
<accession>A0A078F0E3</accession>
<dbReference type="EMBL" id="LK031982">
    <property type="protein sequence ID" value="CDY07900.1"/>
    <property type="molecule type" value="Genomic_DNA"/>
</dbReference>
<evidence type="ECO:0000313" key="2">
    <source>
        <dbReference type="Proteomes" id="UP000028999"/>
    </source>
</evidence>
<dbReference type="PaxDb" id="3708-A0A078F0E3"/>
<evidence type="ECO:0000313" key="1">
    <source>
        <dbReference type="EMBL" id="CDY07900.1"/>
    </source>
</evidence>
<keyword evidence="2" id="KW-1185">Reference proteome</keyword>
<organism evidence="1 2">
    <name type="scientific">Brassica napus</name>
    <name type="common">Rape</name>
    <dbReference type="NCBI Taxonomy" id="3708"/>
    <lineage>
        <taxon>Eukaryota</taxon>
        <taxon>Viridiplantae</taxon>
        <taxon>Streptophyta</taxon>
        <taxon>Embryophyta</taxon>
        <taxon>Tracheophyta</taxon>
        <taxon>Spermatophyta</taxon>
        <taxon>Magnoliopsida</taxon>
        <taxon>eudicotyledons</taxon>
        <taxon>Gunneridae</taxon>
        <taxon>Pentapetalae</taxon>
        <taxon>rosids</taxon>
        <taxon>malvids</taxon>
        <taxon>Brassicales</taxon>
        <taxon>Brassicaceae</taxon>
        <taxon>Brassiceae</taxon>
        <taxon>Brassica</taxon>
    </lineage>
</organism>